<evidence type="ECO:0000259" key="10">
    <source>
        <dbReference type="Pfam" id="PF00218"/>
    </source>
</evidence>
<dbReference type="Pfam" id="PF00218">
    <property type="entry name" value="IGPS"/>
    <property type="match status" value="1"/>
</dbReference>
<dbReference type="InterPro" id="IPR013785">
    <property type="entry name" value="Aldolase_TIM"/>
</dbReference>
<dbReference type="UniPathway" id="UPA00035">
    <property type="reaction ID" value="UER00043"/>
</dbReference>
<comment type="pathway">
    <text evidence="2 9">Amino-acid biosynthesis; L-tryptophan biosynthesis; L-tryptophan from chorismate: step 4/5.</text>
</comment>
<keyword evidence="8 9" id="KW-0456">Lyase</keyword>
<dbReference type="PATRIC" id="fig|186479.3.peg.3615"/>
<dbReference type="GO" id="GO:0004425">
    <property type="term" value="F:indole-3-glycerol-phosphate synthase activity"/>
    <property type="evidence" value="ECO:0007669"/>
    <property type="project" value="UniProtKB-UniRule"/>
</dbReference>
<dbReference type="Proteomes" id="UP000050509">
    <property type="component" value="Unassembled WGS sequence"/>
</dbReference>
<dbReference type="InterPro" id="IPR011060">
    <property type="entry name" value="RibuloseP-bd_barrel"/>
</dbReference>
<dbReference type="InterPro" id="IPR013798">
    <property type="entry name" value="Indole-3-glycerol_P_synth_dom"/>
</dbReference>
<evidence type="ECO:0000256" key="1">
    <source>
        <dbReference type="ARBA" id="ARBA00001633"/>
    </source>
</evidence>
<organism evidence="11 12">
    <name type="scientific">Kouleothrix aurantiaca</name>
    <dbReference type="NCBI Taxonomy" id="186479"/>
    <lineage>
        <taxon>Bacteria</taxon>
        <taxon>Bacillati</taxon>
        <taxon>Chloroflexota</taxon>
        <taxon>Chloroflexia</taxon>
        <taxon>Chloroflexales</taxon>
        <taxon>Roseiflexineae</taxon>
        <taxon>Roseiflexaceae</taxon>
        <taxon>Kouleothrix</taxon>
    </lineage>
</organism>
<keyword evidence="6 9" id="KW-0822">Tryptophan biosynthesis</keyword>
<dbReference type="AlphaFoldDB" id="A0A0P9CUS7"/>
<comment type="similarity">
    <text evidence="3 9">Belongs to the TrpC family.</text>
</comment>
<evidence type="ECO:0000313" key="11">
    <source>
        <dbReference type="EMBL" id="KPV49396.1"/>
    </source>
</evidence>
<feature type="domain" description="Indole-3-glycerol phosphate synthase" evidence="10">
    <location>
        <begin position="10"/>
        <end position="268"/>
    </location>
</feature>
<dbReference type="PANTHER" id="PTHR22854:SF2">
    <property type="entry name" value="INDOLE-3-GLYCEROL-PHOSPHATE SYNTHASE"/>
    <property type="match status" value="1"/>
</dbReference>
<protein>
    <recommendedName>
        <fullName evidence="9">Indole-3-glycerol phosphate synthase</fullName>
        <shortName evidence="9">IGPS</shortName>
        <ecNumber evidence="9">4.1.1.48</ecNumber>
    </recommendedName>
</protein>
<dbReference type="FunFam" id="3.20.20.70:FF:000024">
    <property type="entry name" value="Indole-3-glycerol phosphate synthase"/>
    <property type="match status" value="1"/>
</dbReference>
<evidence type="ECO:0000256" key="7">
    <source>
        <dbReference type="ARBA" id="ARBA00023141"/>
    </source>
</evidence>
<keyword evidence="12" id="KW-1185">Reference proteome</keyword>
<dbReference type="InterPro" id="IPR001468">
    <property type="entry name" value="Indole-3-GlycerolPSynthase_CS"/>
</dbReference>
<comment type="caution">
    <text evidence="11">The sequence shown here is derived from an EMBL/GenBank/DDBJ whole genome shotgun (WGS) entry which is preliminary data.</text>
</comment>
<dbReference type="GO" id="GO:0000162">
    <property type="term" value="P:L-tryptophan biosynthetic process"/>
    <property type="evidence" value="ECO:0007669"/>
    <property type="project" value="UniProtKB-UniRule"/>
</dbReference>
<reference evidence="11 12" key="1">
    <citation type="submission" date="2015-09" db="EMBL/GenBank/DDBJ databases">
        <title>Draft genome sequence of Kouleothrix aurantiaca JCM 19913.</title>
        <authorList>
            <person name="Hemp J."/>
        </authorList>
    </citation>
    <scope>NUCLEOTIDE SEQUENCE [LARGE SCALE GENOMIC DNA]</scope>
    <source>
        <strain evidence="11 12">COM-B</strain>
    </source>
</reference>
<evidence type="ECO:0000256" key="6">
    <source>
        <dbReference type="ARBA" id="ARBA00022822"/>
    </source>
</evidence>
<dbReference type="GO" id="GO:0004640">
    <property type="term" value="F:phosphoribosylanthranilate isomerase activity"/>
    <property type="evidence" value="ECO:0007669"/>
    <property type="project" value="TreeGrafter"/>
</dbReference>
<dbReference type="Gene3D" id="3.20.20.70">
    <property type="entry name" value="Aldolase class I"/>
    <property type="match status" value="1"/>
</dbReference>
<accession>A0A0P9CUS7</accession>
<keyword evidence="7 9" id="KW-0057">Aromatic amino acid biosynthesis</keyword>
<dbReference type="SUPFAM" id="SSF51366">
    <property type="entry name" value="Ribulose-phoshate binding barrel"/>
    <property type="match status" value="1"/>
</dbReference>
<evidence type="ECO:0000256" key="8">
    <source>
        <dbReference type="ARBA" id="ARBA00023239"/>
    </source>
</evidence>
<name>A0A0P9CUS7_9CHLR</name>
<dbReference type="CDD" id="cd00331">
    <property type="entry name" value="IGPS"/>
    <property type="match status" value="1"/>
</dbReference>
<dbReference type="NCBIfam" id="NF001377">
    <property type="entry name" value="PRK00278.2-4"/>
    <property type="match status" value="1"/>
</dbReference>
<evidence type="ECO:0000256" key="4">
    <source>
        <dbReference type="ARBA" id="ARBA00022605"/>
    </source>
</evidence>
<comment type="catalytic activity">
    <reaction evidence="1 9">
        <text>1-(2-carboxyphenylamino)-1-deoxy-D-ribulose 5-phosphate + H(+) = (1S,2R)-1-C-(indol-3-yl)glycerol 3-phosphate + CO2 + H2O</text>
        <dbReference type="Rhea" id="RHEA:23476"/>
        <dbReference type="ChEBI" id="CHEBI:15377"/>
        <dbReference type="ChEBI" id="CHEBI:15378"/>
        <dbReference type="ChEBI" id="CHEBI:16526"/>
        <dbReference type="ChEBI" id="CHEBI:58613"/>
        <dbReference type="ChEBI" id="CHEBI:58866"/>
        <dbReference type="EC" id="4.1.1.48"/>
    </reaction>
</comment>
<dbReference type="PROSITE" id="PS00614">
    <property type="entry name" value="IGPS"/>
    <property type="match status" value="1"/>
</dbReference>
<dbReference type="HAMAP" id="MF_00134_B">
    <property type="entry name" value="IGPS_B"/>
    <property type="match status" value="1"/>
</dbReference>
<keyword evidence="4 9" id="KW-0028">Amino-acid biosynthesis</keyword>
<dbReference type="EMBL" id="LJCR01001996">
    <property type="protein sequence ID" value="KPV49396.1"/>
    <property type="molecule type" value="Genomic_DNA"/>
</dbReference>
<dbReference type="EC" id="4.1.1.48" evidence="9"/>
<evidence type="ECO:0000256" key="9">
    <source>
        <dbReference type="HAMAP-Rule" id="MF_00134"/>
    </source>
</evidence>
<evidence type="ECO:0000256" key="3">
    <source>
        <dbReference type="ARBA" id="ARBA00008737"/>
    </source>
</evidence>
<dbReference type="InterPro" id="IPR045186">
    <property type="entry name" value="Indole-3-glycerol_P_synth"/>
</dbReference>
<keyword evidence="5 9" id="KW-0210">Decarboxylase</keyword>
<gene>
    <name evidence="9" type="primary">trpC</name>
    <name evidence="11" type="ORF">SE17_32870</name>
</gene>
<evidence type="ECO:0000256" key="5">
    <source>
        <dbReference type="ARBA" id="ARBA00022793"/>
    </source>
</evidence>
<proteinExistence type="inferred from homology"/>
<sequence>MTTEPADTFLTRILDHKRTEVARQSAKIPLAQLQSLAADAPAPRPLDAALRRPGHVALIAEVKKASPSKGVLIENFDPLVLARTYAENGAAAISVLTDQRFFQGSLKYLEGIRAHLGEQLPVPLLRKDFIIDPYQVHEARAYGADALLLIVAALDDARMAELLALTHTLGMQALVEVHDEAELDRALAVGAQIAGVNNRDLHSFVTSLDTTRRVAERLPAESRPVLVSESGIFTPAHVAQVRAWGADAILVGEALVRSPDIGAHVRELAGIAR</sequence>
<evidence type="ECO:0000313" key="12">
    <source>
        <dbReference type="Proteomes" id="UP000050509"/>
    </source>
</evidence>
<dbReference type="PANTHER" id="PTHR22854">
    <property type="entry name" value="TRYPTOPHAN BIOSYNTHESIS PROTEIN"/>
    <property type="match status" value="1"/>
</dbReference>
<evidence type="ECO:0000256" key="2">
    <source>
        <dbReference type="ARBA" id="ARBA00004696"/>
    </source>
</evidence>